<dbReference type="InterPro" id="IPR001005">
    <property type="entry name" value="SANT/Myb"/>
</dbReference>
<evidence type="ECO:0000259" key="8">
    <source>
        <dbReference type="PROSITE" id="PS50090"/>
    </source>
</evidence>
<dbReference type="PANTHER" id="PTHR47999:SF24">
    <property type="entry name" value="TRANSCRIPTION FACTOR MYB90"/>
    <property type="match status" value="1"/>
</dbReference>
<evidence type="ECO:0000256" key="6">
    <source>
        <dbReference type="ARBA" id="ARBA00023163"/>
    </source>
</evidence>
<comment type="subcellular location">
    <subcellularLocation>
        <location evidence="1">Nucleus</location>
    </subcellularLocation>
</comment>
<keyword evidence="6" id="KW-0804">Transcription</keyword>
<dbReference type="InterPro" id="IPR015495">
    <property type="entry name" value="Myb_TF_plants"/>
</dbReference>
<reference evidence="10" key="1">
    <citation type="journal article" date="2015" name="Front. Plant Sci.">
        <title>Transcriptome sequencing of purple petal spot region in tree peony reveals differentially expressed anthocyanin structural genes.</title>
        <authorList>
            <person name="Zhang Y."/>
            <person name="Cheng Y."/>
            <person name="Ya H."/>
            <person name="Xu S."/>
            <person name="Han J."/>
        </authorList>
    </citation>
    <scope>NUCLEOTIDE SEQUENCE</scope>
</reference>
<evidence type="ECO:0000256" key="3">
    <source>
        <dbReference type="ARBA" id="ARBA00023015"/>
    </source>
</evidence>
<feature type="domain" description="Myb-like" evidence="8">
    <location>
        <begin position="8"/>
        <end position="56"/>
    </location>
</feature>
<evidence type="ECO:0000256" key="2">
    <source>
        <dbReference type="ARBA" id="ARBA00022737"/>
    </source>
</evidence>
<evidence type="ECO:0000256" key="4">
    <source>
        <dbReference type="ARBA" id="ARBA00023125"/>
    </source>
</evidence>
<keyword evidence="7" id="KW-0539">Nucleus</keyword>
<evidence type="ECO:0000256" key="1">
    <source>
        <dbReference type="ARBA" id="ARBA00004123"/>
    </source>
</evidence>
<dbReference type="GO" id="GO:0005634">
    <property type="term" value="C:nucleus"/>
    <property type="evidence" value="ECO:0007669"/>
    <property type="project" value="UniProtKB-SubCell"/>
</dbReference>
<sequence>MERVLGVRRGRWAAEEDLLLKKCIEKYGEGNWHLIPQRAGLNRCRKSCRLRWLNHLRPDINRGAFELDEIDLIIRLHKLLGNRWTIIAGRLPGRTGNDVKNYWNTHLRKRLALQKVEDKKEKHKENVKPTLIKPQPRKVSTFLPYSPGKTTVLDHNVLSGDVLNNSPPVPHPMEEDGILWWERLLDNDDDEGDGDGACCISYFSNEVTNADETTPIKRGGRFMEENQCGWSDLFEMENVWGQDM</sequence>
<dbReference type="PROSITE" id="PS50090">
    <property type="entry name" value="MYB_LIKE"/>
    <property type="match status" value="2"/>
</dbReference>
<protein>
    <submittedName>
        <fullName evidence="10">MYB114</fullName>
    </submittedName>
</protein>
<dbReference type="Gene3D" id="1.10.10.60">
    <property type="entry name" value="Homeodomain-like"/>
    <property type="match status" value="2"/>
</dbReference>
<dbReference type="SMR" id="A0A145VUA5"/>
<dbReference type="PROSITE" id="PS51294">
    <property type="entry name" value="HTH_MYB"/>
    <property type="match status" value="2"/>
</dbReference>
<organism evidence="10">
    <name type="scientific">Paeonia suffruticosa</name>
    <name type="common">Tree peony</name>
    <name type="synonym">Paeonia moutan</name>
    <dbReference type="NCBI Taxonomy" id="45171"/>
    <lineage>
        <taxon>Eukaryota</taxon>
        <taxon>Viridiplantae</taxon>
        <taxon>Streptophyta</taxon>
        <taxon>Embryophyta</taxon>
        <taxon>Tracheophyta</taxon>
        <taxon>Spermatophyta</taxon>
        <taxon>Magnoliopsida</taxon>
        <taxon>eudicotyledons</taxon>
        <taxon>Gunneridae</taxon>
        <taxon>Pentapetalae</taxon>
        <taxon>Saxifragales</taxon>
        <taxon>Paeoniaceae</taxon>
        <taxon>Paeonia</taxon>
    </lineage>
</organism>
<feature type="domain" description="HTH myb-type" evidence="9">
    <location>
        <begin position="61"/>
        <end position="111"/>
    </location>
</feature>
<keyword evidence="5" id="KW-0010">Activator</keyword>
<evidence type="ECO:0000256" key="5">
    <source>
        <dbReference type="ARBA" id="ARBA00023159"/>
    </source>
</evidence>
<dbReference type="SUPFAM" id="SSF46689">
    <property type="entry name" value="Homeodomain-like"/>
    <property type="match status" value="1"/>
</dbReference>
<dbReference type="PANTHER" id="PTHR47999">
    <property type="entry name" value="TRANSCRIPTION FACTOR MYB8-RELATED-RELATED"/>
    <property type="match status" value="1"/>
</dbReference>
<feature type="domain" description="HTH myb-type" evidence="9">
    <location>
        <begin position="1"/>
        <end position="60"/>
    </location>
</feature>
<evidence type="ECO:0000313" key="10">
    <source>
        <dbReference type="EMBL" id="AMW36067.1"/>
    </source>
</evidence>
<dbReference type="GO" id="GO:0003677">
    <property type="term" value="F:DNA binding"/>
    <property type="evidence" value="ECO:0007669"/>
    <property type="project" value="UniProtKB-KW"/>
</dbReference>
<name>A0A145VUA5_PAESU</name>
<accession>A0A145VUA5</accession>
<dbReference type="InterPro" id="IPR017930">
    <property type="entry name" value="Myb_dom"/>
</dbReference>
<dbReference type="SMART" id="SM00717">
    <property type="entry name" value="SANT"/>
    <property type="match status" value="2"/>
</dbReference>
<dbReference type="EMBL" id="KT758294">
    <property type="protein sequence ID" value="AMW36067.1"/>
    <property type="molecule type" value="mRNA"/>
</dbReference>
<keyword evidence="3" id="KW-0805">Transcription regulation</keyword>
<dbReference type="AlphaFoldDB" id="A0A145VUA5"/>
<dbReference type="GO" id="GO:0080090">
    <property type="term" value="P:regulation of primary metabolic process"/>
    <property type="evidence" value="ECO:0007669"/>
    <property type="project" value="UniProtKB-ARBA"/>
</dbReference>
<evidence type="ECO:0000256" key="7">
    <source>
        <dbReference type="ARBA" id="ARBA00023242"/>
    </source>
</evidence>
<feature type="domain" description="Myb-like" evidence="8">
    <location>
        <begin position="57"/>
        <end position="107"/>
    </location>
</feature>
<proteinExistence type="evidence at transcript level"/>
<dbReference type="Pfam" id="PF00249">
    <property type="entry name" value="Myb_DNA-binding"/>
    <property type="match status" value="2"/>
</dbReference>
<evidence type="ECO:0000259" key="9">
    <source>
        <dbReference type="PROSITE" id="PS51294"/>
    </source>
</evidence>
<dbReference type="FunFam" id="1.10.10.60:FF:000218">
    <property type="entry name" value="Myb transcription factor"/>
    <property type="match status" value="1"/>
</dbReference>
<keyword evidence="4" id="KW-0238">DNA-binding</keyword>
<dbReference type="CDD" id="cd00167">
    <property type="entry name" value="SANT"/>
    <property type="match status" value="2"/>
</dbReference>
<dbReference type="InterPro" id="IPR009057">
    <property type="entry name" value="Homeodomain-like_sf"/>
</dbReference>
<keyword evidence="2" id="KW-0677">Repeat</keyword>